<dbReference type="EMBL" id="JAGTUF010000001">
    <property type="protein sequence ID" value="MBR9970727.1"/>
    <property type="molecule type" value="Genomic_DNA"/>
</dbReference>
<sequence>MDQFAALTAFVHTVESGGFTQAARRLGQSKSLISRQVAQLEAQLGARLLQRTTRKLAPTEAGQAYFLRAQRILADLAEASAEIGHLQIAPRGKLRISAPMSFGVLHLTPALPRFLEACPELEVDLALTDRFVDLVEEGFDVAVRIGRLADSSLIVRRITPIRRVLCASPAYLARCGIPARPADLPRHACLSHLDMGPAEWRFLSGGVLETIKVASRFRAGNGEALRCMALAGLGLVYLPTFFVGADLRAGTLTSVLEDFVPQDSALYGAYPNSRHLSAKVRAFMDFLQDAFGPVPPWDQAGS</sequence>
<dbReference type="PANTHER" id="PTHR30537:SF5">
    <property type="entry name" value="HTH-TYPE TRANSCRIPTIONAL ACTIVATOR TTDR-RELATED"/>
    <property type="match status" value="1"/>
</dbReference>
<proteinExistence type="inferred from homology"/>
<organism evidence="6 7">
    <name type="scientific">Magnetospirillum sulfuroxidans</name>
    <dbReference type="NCBI Taxonomy" id="611300"/>
    <lineage>
        <taxon>Bacteria</taxon>
        <taxon>Pseudomonadati</taxon>
        <taxon>Pseudomonadota</taxon>
        <taxon>Alphaproteobacteria</taxon>
        <taxon>Rhodospirillales</taxon>
        <taxon>Rhodospirillaceae</taxon>
        <taxon>Magnetospirillum</taxon>
    </lineage>
</organism>
<evidence type="ECO:0000256" key="3">
    <source>
        <dbReference type="ARBA" id="ARBA00023125"/>
    </source>
</evidence>
<dbReference type="PROSITE" id="PS50931">
    <property type="entry name" value="HTH_LYSR"/>
    <property type="match status" value="1"/>
</dbReference>
<protein>
    <submittedName>
        <fullName evidence="6">LysR family transcriptional regulator</fullName>
    </submittedName>
</protein>
<dbReference type="InterPro" id="IPR058163">
    <property type="entry name" value="LysR-type_TF_proteobact-type"/>
</dbReference>
<keyword evidence="2" id="KW-0805">Transcription regulation</keyword>
<dbReference type="CDD" id="cd08422">
    <property type="entry name" value="PBP2_CrgA_like"/>
    <property type="match status" value="1"/>
</dbReference>
<dbReference type="Gene3D" id="3.40.190.290">
    <property type="match status" value="1"/>
</dbReference>
<gene>
    <name evidence="6" type="ORF">KEC16_03240</name>
</gene>
<evidence type="ECO:0000256" key="1">
    <source>
        <dbReference type="ARBA" id="ARBA00009437"/>
    </source>
</evidence>
<dbReference type="Pfam" id="PF03466">
    <property type="entry name" value="LysR_substrate"/>
    <property type="match status" value="1"/>
</dbReference>
<dbReference type="RefSeq" id="WP_211546193.1">
    <property type="nucleotide sequence ID" value="NZ_JAGTUF010000001.1"/>
</dbReference>
<reference evidence="6 7" key="1">
    <citation type="submission" date="2021-04" db="EMBL/GenBank/DDBJ databases">
        <title>Magnetospirillum sulfuroxidans sp. nov., a facultative chemolithoautotrophic sulfur-oxidizing alphaproteobacterium isolated from freshwater sediment and proposals for Paramagetospirillum gen. nov., and Magnetospirillaceae fam. nov.</title>
        <authorList>
            <person name="Koziaeva V."/>
            <person name="Geelhoed J.S."/>
            <person name="Sorokin D.Y."/>
            <person name="Grouzdev D.S."/>
        </authorList>
    </citation>
    <scope>NUCLEOTIDE SEQUENCE [LARGE SCALE GENOMIC DNA]</scope>
    <source>
        <strain evidence="6 7">J10</strain>
    </source>
</reference>
<evidence type="ECO:0000313" key="6">
    <source>
        <dbReference type="EMBL" id="MBR9970727.1"/>
    </source>
</evidence>
<dbReference type="PRINTS" id="PR00039">
    <property type="entry name" value="HTHLYSR"/>
</dbReference>
<dbReference type="SUPFAM" id="SSF53850">
    <property type="entry name" value="Periplasmic binding protein-like II"/>
    <property type="match status" value="1"/>
</dbReference>
<dbReference type="Proteomes" id="UP000680714">
    <property type="component" value="Unassembled WGS sequence"/>
</dbReference>
<name>A0ABS5I8G7_9PROT</name>
<dbReference type="SUPFAM" id="SSF46785">
    <property type="entry name" value="Winged helix' DNA-binding domain"/>
    <property type="match status" value="1"/>
</dbReference>
<keyword evidence="3" id="KW-0238">DNA-binding</keyword>
<dbReference type="InterPro" id="IPR036390">
    <property type="entry name" value="WH_DNA-bd_sf"/>
</dbReference>
<evidence type="ECO:0000259" key="5">
    <source>
        <dbReference type="PROSITE" id="PS50931"/>
    </source>
</evidence>
<evidence type="ECO:0000256" key="4">
    <source>
        <dbReference type="ARBA" id="ARBA00023163"/>
    </source>
</evidence>
<dbReference type="PANTHER" id="PTHR30537">
    <property type="entry name" value="HTH-TYPE TRANSCRIPTIONAL REGULATOR"/>
    <property type="match status" value="1"/>
</dbReference>
<dbReference type="InterPro" id="IPR000847">
    <property type="entry name" value="LysR_HTH_N"/>
</dbReference>
<dbReference type="Pfam" id="PF00126">
    <property type="entry name" value="HTH_1"/>
    <property type="match status" value="1"/>
</dbReference>
<evidence type="ECO:0000256" key="2">
    <source>
        <dbReference type="ARBA" id="ARBA00023015"/>
    </source>
</evidence>
<evidence type="ECO:0000313" key="7">
    <source>
        <dbReference type="Proteomes" id="UP000680714"/>
    </source>
</evidence>
<comment type="caution">
    <text evidence="6">The sequence shown here is derived from an EMBL/GenBank/DDBJ whole genome shotgun (WGS) entry which is preliminary data.</text>
</comment>
<keyword evidence="4" id="KW-0804">Transcription</keyword>
<keyword evidence="7" id="KW-1185">Reference proteome</keyword>
<feature type="domain" description="HTH lysR-type" evidence="5">
    <location>
        <begin position="1"/>
        <end position="59"/>
    </location>
</feature>
<dbReference type="InterPro" id="IPR005119">
    <property type="entry name" value="LysR_subst-bd"/>
</dbReference>
<accession>A0ABS5I8G7</accession>
<dbReference type="InterPro" id="IPR036388">
    <property type="entry name" value="WH-like_DNA-bd_sf"/>
</dbReference>
<dbReference type="Gene3D" id="1.10.10.10">
    <property type="entry name" value="Winged helix-like DNA-binding domain superfamily/Winged helix DNA-binding domain"/>
    <property type="match status" value="1"/>
</dbReference>
<comment type="similarity">
    <text evidence="1">Belongs to the LysR transcriptional regulatory family.</text>
</comment>